<dbReference type="PROSITE" id="PS00107">
    <property type="entry name" value="PROTEIN_KINASE_ATP"/>
    <property type="match status" value="1"/>
</dbReference>
<evidence type="ECO:0000256" key="18">
    <source>
        <dbReference type="ARBA" id="ARBA00084081"/>
    </source>
</evidence>
<evidence type="ECO:0000256" key="13">
    <source>
        <dbReference type="ARBA" id="ARBA00023306"/>
    </source>
</evidence>
<name>A0AAN8ZV40_HALRR</name>
<dbReference type="GO" id="GO:0005524">
    <property type="term" value="F:ATP binding"/>
    <property type="evidence" value="ECO:0007669"/>
    <property type="project" value="UniProtKB-UniRule"/>
</dbReference>
<keyword evidence="11" id="KW-0333">Golgi apparatus</keyword>
<reference evidence="22 23" key="1">
    <citation type="submission" date="2023-11" db="EMBL/GenBank/DDBJ databases">
        <title>Halocaridina rubra genome assembly.</title>
        <authorList>
            <person name="Smith C."/>
        </authorList>
    </citation>
    <scope>NUCLEOTIDE SEQUENCE [LARGE SCALE GENOMIC DNA]</scope>
    <source>
        <strain evidence="22">EP-1</strain>
        <tissue evidence="22">Whole</tissue>
    </source>
</reference>
<evidence type="ECO:0000256" key="12">
    <source>
        <dbReference type="ARBA" id="ARBA00023136"/>
    </source>
</evidence>
<keyword evidence="12" id="KW-0472">Membrane</keyword>
<dbReference type="GO" id="GO:0005634">
    <property type="term" value="C:nucleus"/>
    <property type="evidence" value="ECO:0007669"/>
    <property type="project" value="TreeGrafter"/>
</dbReference>
<dbReference type="Gene3D" id="3.30.200.20">
    <property type="entry name" value="Phosphorylase Kinase, domain 1"/>
    <property type="match status" value="1"/>
</dbReference>
<dbReference type="InterPro" id="IPR017441">
    <property type="entry name" value="Protein_kinase_ATP_BS"/>
</dbReference>
<dbReference type="AlphaFoldDB" id="A0AAN8ZV40"/>
<comment type="subcellular location">
    <subcellularLocation>
        <location evidence="1">Golgi apparatus membrane</location>
        <topology evidence="1">Peripheral membrane protein</topology>
    </subcellularLocation>
</comment>
<evidence type="ECO:0000256" key="15">
    <source>
        <dbReference type="ARBA" id="ARBA00047899"/>
    </source>
</evidence>
<gene>
    <name evidence="22" type="primary">PKMYT1</name>
    <name evidence="22" type="ORF">SK128_021240</name>
</gene>
<dbReference type="SUPFAM" id="SSF56112">
    <property type="entry name" value="Protein kinase-like (PK-like)"/>
    <property type="match status" value="1"/>
</dbReference>
<feature type="region of interest" description="Disordered" evidence="20">
    <location>
        <begin position="414"/>
        <end position="433"/>
    </location>
</feature>
<evidence type="ECO:0000256" key="14">
    <source>
        <dbReference type="ARBA" id="ARBA00037982"/>
    </source>
</evidence>
<comment type="similarity">
    <text evidence="14">Belongs to the protein kinase superfamily. Ser/Thr protein kinase family. GCN2 subfamily.</text>
</comment>
<dbReference type="InterPro" id="IPR050339">
    <property type="entry name" value="CC_SR_Kinase"/>
</dbReference>
<dbReference type="Gene3D" id="1.10.510.10">
    <property type="entry name" value="Transferase(Phosphotransferase) domain 1"/>
    <property type="match status" value="1"/>
</dbReference>
<evidence type="ECO:0000256" key="1">
    <source>
        <dbReference type="ARBA" id="ARBA00004395"/>
    </source>
</evidence>
<dbReference type="PROSITE" id="PS00108">
    <property type="entry name" value="PROTEIN_KINASE_ST"/>
    <property type="match status" value="1"/>
</dbReference>
<evidence type="ECO:0000256" key="20">
    <source>
        <dbReference type="SAM" id="MobiDB-lite"/>
    </source>
</evidence>
<comment type="catalytic activity">
    <reaction evidence="15">
        <text>L-threonyl-[protein] + ATP = O-phospho-L-threonyl-[protein] + ADP + H(+)</text>
        <dbReference type="Rhea" id="RHEA:46608"/>
        <dbReference type="Rhea" id="RHEA-COMP:11060"/>
        <dbReference type="Rhea" id="RHEA-COMP:11605"/>
        <dbReference type="ChEBI" id="CHEBI:15378"/>
        <dbReference type="ChEBI" id="CHEBI:30013"/>
        <dbReference type="ChEBI" id="CHEBI:30616"/>
        <dbReference type="ChEBI" id="CHEBI:61977"/>
        <dbReference type="ChEBI" id="CHEBI:456216"/>
        <dbReference type="EC" id="2.7.11.1"/>
    </reaction>
</comment>
<evidence type="ECO:0000256" key="7">
    <source>
        <dbReference type="ARBA" id="ARBA00022741"/>
    </source>
</evidence>
<dbReference type="InterPro" id="IPR008271">
    <property type="entry name" value="Ser/Thr_kinase_AS"/>
</dbReference>
<evidence type="ECO:0000256" key="17">
    <source>
        <dbReference type="ARBA" id="ARBA00074601"/>
    </source>
</evidence>
<evidence type="ECO:0000256" key="6">
    <source>
        <dbReference type="ARBA" id="ARBA00022723"/>
    </source>
</evidence>
<feature type="domain" description="Protein kinase" evidence="21">
    <location>
        <begin position="118"/>
        <end position="374"/>
    </location>
</feature>
<sequence length="571" mass="64821">MRRAQSAMIVWKEVRAKKKMMLISSGGDSTIYNRPAPVFIADERPLSTKKSRSTPKFAPPPRAPVKSCPVTRIFSRVNETDRDRPQPVSFKEDSDFSFIVHSPVYCAEKTALYFEQCFVIEERLGVGSFGEVFKVRSKEDGRFYACKRTLLRYRGEGDRRRRMAEVQKHEKLPKHKNCVEFYRAWEERQHLYLLTEVCSTSLANVADARHDLPESVVWNYLVDLLQGVRHLHKHNLVHMDIKPENIFFGYDGLCKLGDFGLVIDLSQGGELEALEGDPKYLAPEILESKFGPPADIYSLGMTILELATDLDLPRQGEPWQRLRMGELPPAASHLSDELKVVLIGLLNPNPEKRLTADQALTLAPVKRVLFYKYIQDYLRKMVLKARAVMIQTWMYIYFMLMIVSCPLRRLQASKTTEESPDHSKMSDSDFASGYSDDEGLDQSLAHPLSDISSSSSEALHYRSRPFGNSTPIGHHAKHPKEVFGHSPITRNSFNASPGKDQTPSFLRCRRTPHSGRLFGAKSNESKDAASMFDDTPSPLKIPVDEEQFESVILTSRNLIHDLINAADSDDE</sequence>
<feature type="region of interest" description="Disordered" evidence="20">
    <location>
        <begin position="462"/>
        <end position="520"/>
    </location>
</feature>
<dbReference type="GO" id="GO:0004674">
    <property type="term" value="F:protein serine/threonine kinase activity"/>
    <property type="evidence" value="ECO:0007669"/>
    <property type="project" value="UniProtKB-KW"/>
</dbReference>
<keyword evidence="7 19" id="KW-0547">Nucleotide-binding</keyword>
<dbReference type="GO" id="GO:0000139">
    <property type="term" value="C:Golgi membrane"/>
    <property type="evidence" value="ECO:0007669"/>
    <property type="project" value="UniProtKB-SubCell"/>
</dbReference>
<dbReference type="FunFam" id="1.10.510.10:FF:000315">
    <property type="entry name" value="membrane-associated tyrosine- and threonine-specific cdc2-inhibitory kinase"/>
    <property type="match status" value="1"/>
</dbReference>
<evidence type="ECO:0000256" key="5">
    <source>
        <dbReference type="ARBA" id="ARBA00022679"/>
    </source>
</evidence>
<keyword evidence="5 22" id="KW-0808">Transferase</keyword>
<dbReference type="InterPro" id="IPR011009">
    <property type="entry name" value="Kinase-like_dom_sf"/>
</dbReference>
<evidence type="ECO:0000256" key="19">
    <source>
        <dbReference type="PROSITE-ProRule" id="PRU10141"/>
    </source>
</evidence>
<evidence type="ECO:0000256" key="16">
    <source>
        <dbReference type="ARBA" id="ARBA00048679"/>
    </source>
</evidence>
<dbReference type="PANTHER" id="PTHR11042">
    <property type="entry name" value="EUKARYOTIC TRANSLATION INITIATION FACTOR 2-ALPHA KINASE EIF2-ALPHA KINASE -RELATED"/>
    <property type="match status" value="1"/>
</dbReference>
<dbReference type="FunFam" id="3.30.200.20:FF:000280">
    <property type="entry name" value="membrane-associated tyrosine- and threonine-specific cdc2-inhibitory kinase"/>
    <property type="match status" value="1"/>
</dbReference>
<dbReference type="GO" id="GO:0051321">
    <property type="term" value="P:meiotic cell cycle"/>
    <property type="evidence" value="ECO:0007669"/>
    <property type="project" value="TreeGrafter"/>
</dbReference>
<dbReference type="EC" id="2.7.11.1" evidence="2"/>
<proteinExistence type="inferred from homology"/>
<evidence type="ECO:0000256" key="2">
    <source>
        <dbReference type="ARBA" id="ARBA00012513"/>
    </source>
</evidence>
<dbReference type="GO" id="GO:0110031">
    <property type="term" value="P:negative regulation of G2/MI transition of meiotic cell cycle"/>
    <property type="evidence" value="ECO:0007669"/>
    <property type="project" value="TreeGrafter"/>
</dbReference>
<evidence type="ECO:0000256" key="9">
    <source>
        <dbReference type="ARBA" id="ARBA00022840"/>
    </source>
</evidence>
<keyword evidence="3" id="KW-0723">Serine/threonine-protein kinase</keyword>
<evidence type="ECO:0000256" key="8">
    <source>
        <dbReference type="ARBA" id="ARBA00022777"/>
    </source>
</evidence>
<feature type="compositionally biased region" description="Polar residues" evidence="20">
    <location>
        <begin position="488"/>
        <end position="504"/>
    </location>
</feature>
<keyword evidence="13" id="KW-0131">Cell cycle</keyword>
<comment type="caution">
    <text evidence="22">The sequence shown here is derived from an EMBL/GenBank/DDBJ whole genome shotgun (WGS) entry which is preliminary data.</text>
</comment>
<evidence type="ECO:0000256" key="4">
    <source>
        <dbReference type="ARBA" id="ARBA00022553"/>
    </source>
</evidence>
<feature type="compositionally biased region" description="Basic and acidic residues" evidence="20">
    <location>
        <begin position="415"/>
        <end position="427"/>
    </location>
</feature>
<keyword evidence="8 22" id="KW-0418">Kinase</keyword>
<dbReference type="Proteomes" id="UP001381693">
    <property type="component" value="Unassembled WGS sequence"/>
</dbReference>
<dbReference type="Pfam" id="PF00069">
    <property type="entry name" value="Pkinase"/>
    <property type="match status" value="1"/>
</dbReference>
<dbReference type="PROSITE" id="PS50011">
    <property type="entry name" value="PROTEIN_KINASE_DOM"/>
    <property type="match status" value="1"/>
</dbReference>
<organism evidence="22 23">
    <name type="scientific">Halocaridina rubra</name>
    <name type="common">Hawaiian red shrimp</name>
    <dbReference type="NCBI Taxonomy" id="373956"/>
    <lineage>
        <taxon>Eukaryota</taxon>
        <taxon>Metazoa</taxon>
        <taxon>Ecdysozoa</taxon>
        <taxon>Arthropoda</taxon>
        <taxon>Crustacea</taxon>
        <taxon>Multicrustacea</taxon>
        <taxon>Malacostraca</taxon>
        <taxon>Eumalacostraca</taxon>
        <taxon>Eucarida</taxon>
        <taxon>Decapoda</taxon>
        <taxon>Pleocyemata</taxon>
        <taxon>Caridea</taxon>
        <taxon>Atyoidea</taxon>
        <taxon>Atyidae</taxon>
        <taxon>Halocaridina</taxon>
    </lineage>
</organism>
<evidence type="ECO:0000256" key="10">
    <source>
        <dbReference type="ARBA" id="ARBA00022842"/>
    </source>
</evidence>
<comment type="catalytic activity">
    <reaction evidence="16">
        <text>L-seryl-[protein] + ATP = O-phospho-L-seryl-[protein] + ADP + H(+)</text>
        <dbReference type="Rhea" id="RHEA:17989"/>
        <dbReference type="Rhea" id="RHEA-COMP:9863"/>
        <dbReference type="Rhea" id="RHEA-COMP:11604"/>
        <dbReference type="ChEBI" id="CHEBI:15378"/>
        <dbReference type="ChEBI" id="CHEBI:29999"/>
        <dbReference type="ChEBI" id="CHEBI:30616"/>
        <dbReference type="ChEBI" id="CHEBI:83421"/>
        <dbReference type="ChEBI" id="CHEBI:456216"/>
        <dbReference type="EC" id="2.7.11.1"/>
    </reaction>
</comment>
<evidence type="ECO:0000313" key="22">
    <source>
        <dbReference type="EMBL" id="KAK7063100.1"/>
    </source>
</evidence>
<feature type="binding site" evidence="19">
    <location>
        <position position="147"/>
    </location>
    <ligand>
        <name>ATP</name>
        <dbReference type="ChEBI" id="CHEBI:30616"/>
    </ligand>
</feature>
<dbReference type="PANTHER" id="PTHR11042:SF183">
    <property type="entry name" value="MEMBRANE-ASSOCIATED TYROSINE- AND THREONINE-SPECIFIC CDC2-INHIBITORY KINASE"/>
    <property type="match status" value="1"/>
</dbReference>
<keyword evidence="23" id="KW-1185">Reference proteome</keyword>
<evidence type="ECO:0000256" key="11">
    <source>
        <dbReference type="ARBA" id="ARBA00023034"/>
    </source>
</evidence>
<keyword evidence="10" id="KW-0460">Magnesium</keyword>
<evidence type="ECO:0000256" key="3">
    <source>
        <dbReference type="ARBA" id="ARBA00022527"/>
    </source>
</evidence>
<dbReference type="SMART" id="SM00220">
    <property type="entry name" value="S_TKc"/>
    <property type="match status" value="1"/>
</dbReference>
<evidence type="ECO:0000259" key="21">
    <source>
        <dbReference type="PROSITE" id="PS50011"/>
    </source>
</evidence>
<dbReference type="EMBL" id="JAXCGZ010020946">
    <property type="protein sequence ID" value="KAK7063100.1"/>
    <property type="molecule type" value="Genomic_DNA"/>
</dbReference>
<evidence type="ECO:0000313" key="23">
    <source>
        <dbReference type="Proteomes" id="UP001381693"/>
    </source>
</evidence>
<keyword evidence="4" id="KW-0597">Phosphoprotein</keyword>
<accession>A0AAN8ZV40</accession>
<dbReference type="GO" id="GO:0046872">
    <property type="term" value="F:metal ion binding"/>
    <property type="evidence" value="ECO:0007669"/>
    <property type="project" value="UniProtKB-KW"/>
</dbReference>
<dbReference type="InterPro" id="IPR000719">
    <property type="entry name" value="Prot_kinase_dom"/>
</dbReference>
<protein>
    <recommendedName>
        <fullName evidence="17">Membrane-associated tyrosine- and threonine-specific cdc2-inhibitory kinase</fullName>
        <ecNumber evidence="2">2.7.11.1</ecNumber>
    </recommendedName>
    <alternativeName>
        <fullName evidence="18">Myt1 kinase</fullName>
    </alternativeName>
</protein>
<keyword evidence="6" id="KW-0479">Metal-binding</keyword>
<keyword evidence="9 19" id="KW-0067">ATP-binding</keyword>